<name>A0ABW9AVZ9_9BURK</name>
<accession>A0ABW9AVZ9</accession>
<feature type="transmembrane region" description="Helical" evidence="4">
    <location>
        <begin position="258"/>
        <end position="280"/>
    </location>
</feature>
<feature type="transmembrane region" description="Helical" evidence="4">
    <location>
        <begin position="231"/>
        <end position="252"/>
    </location>
</feature>
<dbReference type="SUPFAM" id="SSF103473">
    <property type="entry name" value="MFS general substrate transporter"/>
    <property type="match status" value="1"/>
</dbReference>
<dbReference type="InterPro" id="IPR020846">
    <property type="entry name" value="MFS_dom"/>
</dbReference>
<dbReference type="InterPro" id="IPR011701">
    <property type="entry name" value="MFS"/>
</dbReference>
<feature type="transmembrane region" description="Helical" evidence="4">
    <location>
        <begin position="53"/>
        <end position="76"/>
    </location>
</feature>
<dbReference type="Pfam" id="PF07690">
    <property type="entry name" value="MFS_1"/>
    <property type="match status" value="1"/>
</dbReference>
<feature type="transmembrane region" description="Helical" evidence="4">
    <location>
        <begin position="145"/>
        <end position="164"/>
    </location>
</feature>
<gene>
    <name evidence="6" type="ORF">PQR57_27540</name>
</gene>
<dbReference type="PROSITE" id="PS50850">
    <property type="entry name" value="MFS"/>
    <property type="match status" value="1"/>
</dbReference>
<dbReference type="PANTHER" id="PTHR42910:SF1">
    <property type="entry name" value="MAJOR FACILITATOR SUPERFAMILY (MFS) PROFILE DOMAIN-CONTAINING PROTEIN"/>
    <property type="match status" value="1"/>
</dbReference>
<evidence type="ECO:0000256" key="1">
    <source>
        <dbReference type="ARBA" id="ARBA00022692"/>
    </source>
</evidence>
<evidence type="ECO:0000256" key="4">
    <source>
        <dbReference type="SAM" id="Phobius"/>
    </source>
</evidence>
<feature type="transmembrane region" description="Helical" evidence="4">
    <location>
        <begin position="375"/>
        <end position="392"/>
    </location>
</feature>
<keyword evidence="3 4" id="KW-0472">Membrane</keyword>
<dbReference type="EMBL" id="JAQQEZ010000023">
    <property type="protein sequence ID" value="MFM0004767.1"/>
    <property type="molecule type" value="Genomic_DNA"/>
</dbReference>
<proteinExistence type="predicted"/>
<feature type="domain" description="Major facilitator superfamily (MFS) profile" evidence="5">
    <location>
        <begin position="22"/>
        <end position="395"/>
    </location>
</feature>
<organism evidence="6 7">
    <name type="scientific">Paraburkholderia dipogonis</name>
    <dbReference type="NCBI Taxonomy" id="1211383"/>
    <lineage>
        <taxon>Bacteria</taxon>
        <taxon>Pseudomonadati</taxon>
        <taxon>Pseudomonadota</taxon>
        <taxon>Betaproteobacteria</taxon>
        <taxon>Burkholderiales</taxon>
        <taxon>Burkholderiaceae</taxon>
        <taxon>Paraburkholderia</taxon>
    </lineage>
</organism>
<dbReference type="PANTHER" id="PTHR42910">
    <property type="entry name" value="TRANSPORTER SCO4007-RELATED"/>
    <property type="match status" value="1"/>
</dbReference>
<feature type="transmembrane region" description="Helical" evidence="4">
    <location>
        <begin position="170"/>
        <end position="191"/>
    </location>
</feature>
<protein>
    <submittedName>
        <fullName evidence="6">MFS transporter</fullName>
    </submittedName>
</protein>
<sequence>MATDLSIEESHGSSTHRIGFAMTALMALACGLIAASSYLAQPLIVFIGPKVGLPLWGASLVMTLSQAGYCVGLVLLAPLGDLLENRRLVLLTLSGLCVALTVMAGATNVVLLLVAAFSLGVGTTAVQMLIPLAAHMTDDASRGRVVGKITGGLLAGIMLARPIASVAENVVGWRGLYILDAVILVALTFLLSRQLPVRQPDAKHDYKALIGSLLSLTRTHRALRQLSAAQACLFAAFSLFWGTAPIILMHRFGFNSTAVALFALVGAAGALSAPVAGYAADHGFGRIGRIGAISLVVCGFAVAGTLDSVAGWVIGALMIDAGVQASHVISQRTILALDQSASSRLNSLYIAIFFLGGALGSALVSPLLLTNWRCTAAAGALIASLAAVFFPGKMQ</sequence>
<feature type="transmembrane region" description="Helical" evidence="4">
    <location>
        <begin position="20"/>
        <end position="41"/>
    </location>
</feature>
<dbReference type="InterPro" id="IPR036259">
    <property type="entry name" value="MFS_trans_sf"/>
</dbReference>
<feature type="transmembrane region" description="Helical" evidence="4">
    <location>
        <begin position="112"/>
        <end position="133"/>
    </location>
</feature>
<dbReference type="RefSeq" id="WP_408179593.1">
    <property type="nucleotide sequence ID" value="NZ_JAQQEZ010000023.1"/>
</dbReference>
<keyword evidence="7" id="KW-1185">Reference proteome</keyword>
<keyword evidence="1 4" id="KW-0812">Transmembrane</keyword>
<dbReference type="CDD" id="cd17324">
    <property type="entry name" value="MFS_NepI_like"/>
    <property type="match status" value="1"/>
</dbReference>
<feature type="transmembrane region" description="Helical" evidence="4">
    <location>
        <begin position="88"/>
        <end position="106"/>
    </location>
</feature>
<keyword evidence="2 4" id="KW-1133">Transmembrane helix</keyword>
<evidence type="ECO:0000256" key="2">
    <source>
        <dbReference type="ARBA" id="ARBA00022989"/>
    </source>
</evidence>
<evidence type="ECO:0000313" key="6">
    <source>
        <dbReference type="EMBL" id="MFM0004767.1"/>
    </source>
</evidence>
<evidence type="ECO:0000256" key="3">
    <source>
        <dbReference type="ARBA" id="ARBA00023136"/>
    </source>
</evidence>
<dbReference type="Proteomes" id="UP001629230">
    <property type="component" value="Unassembled WGS sequence"/>
</dbReference>
<evidence type="ECO:0000313" key="7">
    <source>
        <dbReference type="Proteomes" id="UP001629230"/>
    </source>
</evidence>
<reference evidence="6 7" key="1">
    <citation type="journal article" date="2024" name="Chem. Sci.">
        <title>Discovery of megapolipeptins by genome mining of a Burkholderiales bacteria collection.</title>
        <authorList>
            <person name="Paulo B.S."/>
            <person name="Recchia M.J.J."/>
            <person name="Lee S."/>
            <person name="Fergusson C.H."/>
            <person name="Romanowski S.B."/>
            <person name="Hernandez A."/>
            <person name="Krull N."/>
            <person name="Liu D.Y."/>
            <person name="Cavanagh H."/>
            <person name="Bos A."/>
            <person name="Gray C.A."/>
            <person name="Murphy B.T."/>
            <person name="Linington R.G."/>
            <person name="Eustaquio A.S."/>
        </authorList>
    </citation>
    <scope>NUCLEOTIDE SEQUENCE [LARGE SCALE GENOMIC DNA]</scope>
    <source>
        <strain evidence="6 7">RL17-350-BIC-A</strain>
    </source>
</reference>
<evidence type="ECO:0000259" key="5">
    <source>
        <dbReference type="PROSITE" id="PS50850"/>
    </source>
</evidence>
<comment type="caution">
    <text evidence="6">The sequence shown here is derived from an EMBL/GenBank/DDBJ whole genome shotgun (WGS) entry which is preliminary data.</text>
</comment>
<dbReference type="Gene3D" id="1.20.1250.20">
    <property type="entry name" value="MFS general substrate transporter like domains"/>
    <property type="match status" value="1"/>
</dbReference>
<feature type="transmembrane region" description="Helical" evidence="4">
    <location>
        <begin position="348"/>
        <end position="369"/>
    </location>
</feature>